<proteinExistence type="predicted"/>
<organism evidence="1">
    <name type="scientific">uncultured Caudovirales phage</name>
    <dbReference type="NCBI Taxonomy" id="2100421"/>
    <lineage>
        <taxon>Viruses</taxon>
        <taxon>Duplodnaviria</taxon>
        <taxon>Heunggongvirae</taxon>
        <taxon>Uroviricota</taxon>
        <taxon>Caudoviricetes</taxon>
        <taxon>Peduoviridae</taxon>
        <taxon>Maltschvirus</taxon>
        <taxon>Maltschvirus maltsch</taxon>
    </lineage>
</organism>
<gene>
    <name evidence="1" type="ORF">UFOVP1071_49</name>
</gene>
<evidence type="ECO:0000313" key="1">
    <source>
        <dbReference type="EMBL" id="CAB4181619.1"/>
    </source>
</evidence>
<accession>A0A6J5QBD4</accession>
<protein>
    <submittedName>
        <fullName evidence="1">Uncharacterized protein</fullName>
    </submittedName>
</protein>
<reference evidence="1" key="1">
    <citation type="submission" date="2020-05" db="EMBL/GenBank/DDBJ databases">
        <authorList>
            <person name="Chiriac C."/>
            <person name="Salcher M."/>
            <person name="Ghai R."/>
            <person name="Kavagutti S V."/>
        </authorList>
    </citation>
    <scope>NUCLEOTIDE SEQUENCE</scope>
</reference>
<dbReference type="EMBL" id="LR797022">
    <property type="protein sequence ID" value="CAB4181619.1"/>
    <property type="molecule type" value="Genomic_DNA"/>
</dbReference>
<sequence>MKQMDVAELSALETFPLEEAQQKAVAMLDPSTKPTRLNRLKYDISKARTPREVMRIMWNAYMAGTGYGVPTSQWQRHYKTC</sequence>
<name>A0A6J5QBD4_9CAUD</name>